<dbReference type="PATRIC" id="fig|84022.5.peg.355"/>
<dbReference type="GO" id="GO:0030288">
    <property type="term" value="C:outer membrane-bounded periplasmic space"/>
    <property type="evidence" value="ECO:0007669"/>
    <property type="project" value="TreeGrafter"/>
</dbReference>
<dbReference type="Proteomes" id="UP000035704">
    <property type="component" value="Chromosome"/>
</dbReference>
<name>A0A0D8I9J9_9CLOT</name>
<dbReference type="AlphaFoldDB" id="A0A0D8I9J9"/>
<comment type="subcellular location">
    <subcellularLocation>
        <location evidence="1">Cell envelope</location>
    </subcellularLocation>
</comment>
<organism evidence="5 6">
    <name type="scientific">Clostridium aceticum</name>
    <dbReference type="NCBI Taxonomy" id="84022"/>
    <lineage>
        <taxon>Bacteria</taxon>
        <taxon>Bacillati</taxon>
        <taxon>Bacillota</taxon>
        <taxon>Clostridia</taxon>
        <taxon>Eubacteriales</taxon>
        <taxon>Clostridiaceae</taxon>
        <taxon>Clostridium</taxon>
    </lineage>
</organism>
<dbReference type="PROSITE" id="PS51257">
    <property type="entry name" value="PROKAR_LIPOPROTEIN"/>
    <property type="match status" value="1"/>
</dbReference>
<dbReference type="SUPFAM" id="SSF53807">
    <property type="entry name" value="Helical backbone' metal receptor"/>
    <property type="match status" value="1"/>
</dbReference>
<dbReference type="InterPro" id="IPR051313">
    <property type="entry name" value="Bact_iron-sidero_bind"/>
</dbReference>
<accession>A0A0D8I9J9</accession>
<sequence>MKKIWRRDKIIIFFLIVLVLSIFMSGCQKGEEQSSIEENVDEGIEVDMEENLGVVIEDHLGREVFLPENPTRILALTRAYMEELFELGITPIGKVEEYKNRPEGVALPSVSNQETPDLEAIYQLEPDFIIANTRQHSNVLENLEATGATVFFVDPNRIEEDPLTDRILLFGSLFGKQQVAEDYVQQLDELSVQLQDKVKEYGYETALILQGGVESIQAAQPTGLYGALLMRLGMKNIVPEGLPGSDKSTWVNFDIETILLEDPDVILIRAAGSKEQEPENLLDYYKEEAQWQQLKAVKEGKLFILPAKVNPGNISNEEALKTTAKAICPD</sequence>
<keyword evidence="3" id="KW-0813">Transport</keyword>
<proteinExistence type="inferred from homology"/>
<dbReference type="GO" id="GO:1901678">
    <property type="term" value="P:iron coordination entity transport"/>
    <property type="evidence" value="ECO:0007669"/>
    <property type="project" value="UniProtKB-ARBA"/>
</dbReference>
<dbReference type="STRING" id="84022.CACET_c29360"/>
<dbReference type="OrthoDB" id="66025at2"/>
<protein>
    <submittedName>
        <fullName evidence="5">ABC-type Fe3+-hydroxamate transport system, periplasmic component</fullName>
    </submittedName>
</protein>
<evidence type="ECO:0000313" key="6">
    <source>
        <dbReference type="Proteomes" id="UP000035704"/>
    </source>
</evidence>
<dbReference type="RefSeq" id="WP_044824913.1">
    <property type="nucleotide sequence ID" value="NZ_CP009687.1"/>
</dbReference>
<dbReference type="InterPro" id="IPR002491">
    <property type="entry name" value="ABC_transptr_periplasmic_BD"/>
</dbReference>
<dbReference type="Gene3D" id="3.40.50.1980">
    <property type="entry name" value="Nitrogenase molybdenum iron protein domain"/>
    <property type="match status" value="2"/>
</dbReference>
<dbReference type="PANTHER" id="PTHR30532:SF1">
    <property type="entry name" value="IRON(3+)-HYDROXAMATE-BINDING PROTEIN FHUD"/>
    <property type="match status" value="1"/>
</dbReference>
<keyword evidence="4" id="KW-0732">Signal</keyword>
<dbReference type="EMBL" id="CP009687">
    <property type="protein sequence ID" value="AKL96380.1"/>
    <property type="molecule type" value="Genomic_DNA"/>
</dbReference>
<dbReference type="PROSITE" id="PS50983">
    <property type="entry name" value="FE_B12_PBP"/>
    <property type="match status" value="1"/>
</dbReference>
<evidence type="ECO:0000256" key="1">
    <source>
        <dbReference type="ARBA" id="ARBA00004196"/>
    </source>
</evidence>
<gene>
    <name evidence="5" type="ORF">CACET_c29360</name>
</gene>
<evidence type="ECO:0000313" key="5">
    <source>
        <dbReference type="EMBL" id="AKL96380.1"/>
    </source>
</evidence>
<dbReference type="Pfam" id="PF01497">
    <property type="entry name" value="Peripla_BP_2"/>
    <property type="match status" value="1"/>
</dbReference>
<evidence type="ECO:0000256" key="4">
    <source>
        <dbReference type="ARBA" id="ARBA00022729"/>
    </source>
</evidence>
<dbReference type="KEGG" id="cace:CACET_c29360"/>
<reference evidence="5 6" key="1">
    <citation type="submission" date="2014-10" db="EMBL/GenBank/DDBJ databases">
        <title>Genome sequence of Clostridium aceticum DSM 1496.</title>
        <authorList>
            <person name="Poehlein A."/>
            <person name="Schiel-Bengelsdorf B."/>
            <person name="Gottschalk G."/>
            <person name="Duerre P."/>
            <person name="Daniel R."/>
        </authorList>
    </citation>
    <scope>NUCLEOTIDE SEQUENCE [LARGE SCALE GENOMIC DNA]</scope>
    <source>
        <strain evidence="5 6">DSM 1496</strain>
    </source>
</reference>
<evidence type="ECO:0000256" key="2">
    <source>
        <dbReference type="ARBA" id="ARBA00008814"/>
    </source>
</evidence>
<dbReference type="PANTHER" id="PTHR30532">
    <property type="entry name" value="IRON III DICITRATE-BINDING PERIPLASMIC PROTEIN"/>
    <property type="match status" value="1"/>
</dbReference>
<keyword evidence="6" id="KW-1185">Reference proteome</keyword>
<comment type="similarity">
    <text evidence="2">Belongs to the bacterial solute-binding protein 8 family.</text>
</comment>
<evidence type="ECO:0000256" key="3">
    <source>
        <dbReference type="ARBA" id="ARBA00022448"/>
    </source>
</evidence>